<evidence type="ECO:0000256" key="2">
    <source>
        <dbReference type="SAM" id="MobiDB-lite"/>
    </source>
</evidence>
<dbReference type="eggNOG" id="COG3418">
    <property type="taxonomic scope" value="Bacteria"/>
</dbReference>
<dbReference type="GO" id="GO:0044780">
    <property type="term" value="P:bacterial-type flagellum assembly"/>
    <property type="evidence" value="ECO:0007669"/>
    <property type="project" value="InterPro"/>
</dbReference>
<keyword evidence="4" id="KW-0282">Flagellum</keyword>
<keyword evidence="1" id="KW-1005">Bacterial flagellum biogenesis</keyword>
<feature type="compositionally biased region" description="Polar residues" evidence="2">
    <location>
        <begin position="137"/>
        <end position="147"/>
    </location>
</feature>
<feature type="region of interest" description="Disordered" evidence="2">
    <location>
        <begin position="137"/>
        <end position="167"/>
    </location>
</feature>
<gene>
    <name evidence="3" type="ORF">CathTA2_0660</name>
    <name evidence="4" type="ORF">HUR95_00555</name>
</gene>
<reference evidence="4 6" key="2">
    <citation type="journal article" date="2020" name="Extremophiles">
        <title>Genomic analysis of Caldalkalibacillus thermarum TA2.A1 reveals aerobic alkaliphilic metabolism and evolutionary hallmarks linking alkaliphilic bacteria and plant life.</title>
        <authorList>
            <person name="de Jong S.I."/>
            <person name="van den Broek M.A."/>
            <person name="Merkel A.Y."/>
            <person name="de la Torre Cortes P."/>
            <person name="Kalamorz F."/>
            <person name="Cook G.M."/>
            <person name="van Loosdrecht M.C.M."/>
            <person name="McMillan D.G.G."/>
        </authorList>
    </citation>
    <scope>NUCLEOTIDE SEQUENCE [LARGE SCALE GENOMIC DNA]</scope>
    <source>
        <strain evidence="4 6">TA2.A1</strain>
    </source>
</reference>
<feature type="compositionally biased region" description="Basic and acidic residues" evidence="2">
    <location>
        <begin position="148"/>
        <end position="167"/>
    </location>
</feature>
<name>F5L4E8_CALTT</name>
<accession>F5L4E8</accession>
<dbReference type="OrthoDB" id="2381500at2"/>
<dbReference type="Pfam" id="PF05130">
    <property type="entry name" value="FlgN"/>
    <property type="match status" value="1"/>
</dbReference>
<dbReference type="KEGG" id="cthu:HUR95_00555"/>
<protein>
    <submittedName>
        <fullName evidence="4">Flagellar protein FlgN</fullName>
    </submittedName>
    <submittedName>
        <fullName evidence="3">FlgN family protein</fullName>
    </submittedName>
</protein>
<sequence>MRMLIATLEELIQAHEMMLDIAQKKQEVLVKGDVQQLSALLQEEGTWLKQVSKLEHERQFQVEDCLRRLGLKAEEDITLSRLLPLIPDKEERNQVEALATQLLEIIGRLQRQNELNMRLTQDALKAVNHSLEVLTQSEPELTYQKPEQNGKNHSSEPSRRSFFDTKA</sequence>
<keyword evidence="6" id="KW-1185">Reference proteome</keyword>
<evidence type="ECO:0000313" key="6">
    <source>
        <dbReference type="Proteomes" id="UP000825179"/>
    </source>
</evidence>
<organism evidence="3 5">
    <name type="scientific">Caldalkalibacillus thermarum (strain TA2.A1)</name>
    <dbReference type="NCBI Taxonomy" id="986075"/>
    <lineage>
        <taxon>Bacteria</taxon>
        <taxon>Bacillati</taxon>
        <taxon>Bacillota</taxon>
        <taxon>Bacilli</taxon>
        <taxon>Bacillales</taxon>
        <taxon>Bacillaceae</taxon>
        <taxon>Caldalkalibacillus</taxon>
    </lineage>
</organism>
<reference evidence="3 5" key="1">
    <citation type="journal article" date="2011" name="J. Bacteriol.">
        <title>Draft genome sequence of the thermoalkaliphilic Caldalkalibacillus thermarum strain TA2.A1.</title>
        <authorList>
            <person name="Kalamorz F."/>
            <person name="Keis S."/>
            <person name="McMillan D.G."/>
            <person name="Olsson K."/>
            <person name="Stanton J.A."/>
            <person name="Stockwell P."/>
            <person name="Black M.A."/>
            <person name="Klingeman D.M."/>
            <person name="Land M.L."/>
            <person name="Han C.S."/>
            <person name="Martin S.L."/>
            <person name="Becher S.A."/>
            <person name="Peddie C.J."/>
            <person name="Morgan H.W."/>
            <person name="Matthies D."/>
            <person name="Preiss L."/>
            <person name="Meier T."/>
            <person name="Brown S.D."/>
            <person name="Cook G.M."/>
        </authorList>
    </citation>
    <scope>NUCLEOTIDE SEQUENCE [LARGE SCALE GENOMIC DNA]</scope>
    <source>
        <strain evidence="3 5">TA2.A1</strain>
    </source>
</reference>
<dbReference type="EMBL" id="CP082237">
    <property type="protein sequence ID" value="QZT33967.1"/>
    <property type="molecule type" value="Genomic_DNA"/>
</dbReference>
<dbReference type="AlphaFoldDB" id="F5L4E8"/>
<dbReference type="InterPro" id="IPR007809">
    <property type="entry name" value="FlgN-like"/>
</dbReference>
<dbReference type="EMBL" id="AFCE01000082">
    <property type="protein sequence ID" value="EGL83791.1"/>
    <property type="molecule type" value="Genomic_DNA"/>
</dbReference>
<dbReference type="RefSeq" id="WP_007503081.1">
    <property type="nucleotide sequence ID" value="NZ_AFCE01000082.1"/>
</dbReference>
<evidence type="ECO:0000313" key="3">
    <source>
        <dbReference type="EMBL" id="EGL83791.1"/>
    </source>
</evidence>
<dbReference type="InterPro" id="IPR036679">
    <property type="entry name" value="FlgN-like_sf"/>
</dbReference>
<keyword evidence="4" id="KW-0966">Cell projection</keyword>
<dbReference type="Proteomes" id="UP000825179">
    <property type="component" value="Chromosome"/>
</dbReference>
<keyword evidence="4" id="KW-0969">Cilium</keyword>
<dbReference type="SUPFAM" id="SSF140566">
    <property type="entry name" value="FlgN-like"/>
    <property type="match status" value="1"/>
</dbReference>
<evidence type="ECO:0000256" key="1">
    <source>
        <dbReference type="ARBA" id="ARBA00022795"/>
    </source>
</evidence>
<dbReference type="Gene3D" id="1.20.58.300">
    <property type="entry name" value="FlgN-like"/>
    <property type="match status" value="1"/>
</dbReference>
<evidence type="ECO:0000313" key="4">
    <source>
        <dbReference type="EMBL" id="QZT33967.1"/>
    </source>
</evidence>
<proteinExistence type="predicted"/>
<dbReference type="Proteomes" id="UP000010716">
    <property type="component" value="Unassembled WGS sequence"/>
</dbReference>
<evidence type="ECO:0000313" key="5">
    <source>
        <dbReference type="Proteomes" id="UP000010716"/>
    </source>
</evidence>
<reference evidence="4" key="3">
    <citation type="submission" date="2021-08" db="EMBL/GenBank/DDBJ databases">
        <authorList>
            <person name="de Jong S."/>
            <person name="van den Broek M."/>
            <person name="Merkel A."/>
            <person name="de la Torre Cortes P."/>
            <person name="Kalamorz F."/>
            <person name="Cook G."/>
            <person name="van Loosdrecht M."/>
            <person name="McMillan D."/>
        </authorList>
    </citation>
    <scope>NUCLEOTIDE SEQUENCE</scope>
    <source>
        <strain evidence="4">TA2.A1</strain>
    </source>
</reference>